<reference evidence="10" key="1">
    <citation type="journal article" date="2022" name="Cell">
        <title>Repeat-based holocentromeres influence genome architecture and karyotype evolution.</title>
        <authorList>
            <person name="Hofstatter P.G."/>
            <person name="Thangavel G."/>
            <person name="Lux T."/>
            <person name="Neumann P."/>
            <person name="Vondrak T."/>
            <person name="Novak P."/>
            <person name="Zhang M."/>
            <person name="Costa L."/>
            <person name="Castellani M."/>
            <person name="Scott A."/>
            <person name="Toegelov H."/>
            <person name="Fuchs J."/>
            <person name="Mata-Sucre Y."/>
            <person name="Dias Y."/>
            <person name="Vanzela A.L.L."/>
            <person name="Huettel B."/>
            <person name="Almeida C.C.S."/>
            <person name="Simkova H."/>
            <person name="Souza G."/>
            <person name="Pedrosa-Harand A."/>
            <person name="Macas J."/>
            <person name="Mayer K.F.X."/>
            <person name="Houben A."/>
            <person name="Marques A."/>
        </authorList>
    </citation>
    <scope>NUCLEOTIDE SEQUENCE</scope>
    <source>
        <strain evidence="10">RhyBre1mFocal</strain>
    </source>
</reference>
<evidence type="ECO:0000256" key="5">
    <source>
        <dbReference type="ARBA" id="ARBA00022692"/>
    </source>
</evidence>
<feature type="transmembrane region" description="Helical" evidence="8">
    <location>
        <begin position="114"/>
        <end position="136"/>
    </location>
</feature>
<dbReference type="NCBIfam" id="TIGR01569">
    <property type="entry name" value="A_tha_TIGR01569"/>
    <property type="match status" value="1"/>
</dbReference>
<comment type="subcellular location">
    <subcellularLocation>
        <location evidence="1 8">Cell membrane</location>
        <topology evidence="1 8">Multi-pass membrane protein</topology>
    </subcellularLocation>
</comment>
<keyword evidence="5 8" id="KW-0812">Transmembrane</keyword>
<feature type="transmembrane region" description="Helical" evidence="8">
    <location>
        <begin position="86"/>
        <end position="107"/>
    </location>
</feature>
<evidence type="ECO:0000259" key="9">
    <source>
        <dbReference type="Pfam" id="PF04535"/>
    </source>
</evidence>
<dbReference type="OrthoDB" id="772477at2759"/>
<evidence type="ECO:0000256" key="3">
    <source>
        <dbReference type="ARBA" id="ARBA00011489"/>
    </source>
</evidence>
<keyword evidence="4 8" id="KW-1003">Cell membrane</keyword>
<dbReference type="EMBL" id="JAMQYH010000005">
    <property type="protein sequence ID" value="KAJ1685205.1"/>
    <property type="molecule type" value="Genomic_DNA"/>
</dbReference>
<evidence type="ECO:0000256" key="6">
    <source>
        <dbReference type="ARBA" id="ARBA00022989"/>
    </source>
</evidence>
<dbReference type="InterPro" id="IPR006702">
    <property type="entry name" value="CASP_dom"/>
</dbReference>
<name>A0A9Q0C0J9_9POAL</name>
<dbReference type="InterPro" id="IPR006459">
    <property type="entry name" value="CASP/CASPL"/>
</dbReference>
<evidence type="ECO:0000256" key="7">
    <source>
        <dbReference type="ARBA" id="ARBA00023136"/>
    </source>
</evidence>
<comment type="caution">
    <text evidence="10">The sequence shown here is derived from an EMBL/GenBank/DDBJ whole genome shotgun (WGS) entry which is preliminary data.</text>
</comment>
<evidence type="ECO:0000313" key="11">
    <source>
        <dbReference type="Proteomes" id="UP001151287"/>
    </source>
</evidence>
<accession>A0A9Q0C0J9</accession>
<gene>
    <name evidence="10" type="ORF">LUZ63_016595</name>
</gene>
<keyword evidence="7 8" id="KW-0472">Membrane</keyword>
<evidence type="ECO:0000256" key="8">
    <source>
        <dbReference type="RuleBase" id="RU361233"/>
    </source>
</evidence>
<evidence type="ECO:0000313" key="10">
    <source>
        <dbReference type="EMBL" id="KAJ1685205.1"/>
    </source>
</evidence>
<dbReference type="Proteomes" id="UP001151287">
    <property type="component" value="Unassembled WGS sequence"/>
</dbReference>
<keyword evidence="6 8" id="KW-1133">Transmembrane helix</keyword>
<protein>
    <recommendedName>
        <fullName evidence="8">CASP-like protein</fullName>
    </recommendedName>
</protein>
<evidence type="ECO:0000256" key="4">
    <source>
        <dbReference type="ARBA" id="ARBA00022475"/>
    </source>
</evidence>
<comment type="similarity">
    <text evidence="2 8">Belongs to the Casparian strip membrane proteins (CASP) family.</text>
</comment>
<feature type="transmembrane region" description="Helical" evidence="8">
    <location>
        <begin position="42"/>
        <end position="66"/>
    </location>
</feature>
<dbReference type="GO" id="GO:0005886">
    <property type="term" value="C:plasma membrane"/>
    <property type="evidence" value="ECO:0007669"/>
    <property type="project" value="UniProtKB-SubCell"/>
</dbReference>
<feature type="domain" description="Casparian strip membrane protein" evidence="9">
    <location>
        <begin position="40"/>
        <end position="177"/>
    </location>
</feature>
<dbReference type="AlphaFoldDB" id="A0A9Q0C0J9"/>
<sequence>MACTSCTGNKQPCSVSTSSTCSSQSQQEKVITISLSIMEIGYVARLIAIVTTFIAAVIMVTAKVTIGSKYDINKDVKFSIISALNYFLAANVIGFMYSVIILLISIFKKLKPKILLWIALADLVAVSMLLTGNGAASAVSVELENIDDGFARRVCSFYCRFCSQINASIGMSMVATAIYVALIVLSLVIAYRRSRCASAC</sequence>
<organism evidence="10 11">
    <name type="scientific">Rhynchospora breviuscula</name>
    <dbReference type="NCBI Taxonomy" id="2022672"/>
    <lineage>
        <taxon>Eukaryota</taxon>
        <taxon>Viridiplantae</taxon>
        <taxon>Streptophyta</taxon>
        <taxon>Embryophyta</taxon>
        <taxon>Tracheophyta</taxon>
        <taxon>Spermatophyta</taxon>
        <taxon>Magnoliopsida</taxon>
        <taxon>Liliopsida</taxon>
        <taxon>Poales</taxon>
        <taxon>Cyperaceae</taxon>
        <taxon>Cyperoideae</taxon>
        <taxon>Rhynchosporeae</taxon>
        <taxon>Rhynchospora</taxon>
    </lineage>
</organism>
<dbReference type="Pfam" id="PF04535">
    <property type="entry name" value="CASP_dom"/>
    <property type="match status" value="1"/>
</dbReference>
<feature type="transmembrane region" description="Helical" evidence="8">
    <location>
        <begin position="169"/>
        <end position="191"/>
    </location>
</feature>
<evidence type="ECO:0000256" key="1">
    <source>
        <dbReference type="ARBA" id="ARBA00004651"/>
    </source>
</evidence>
<dbReference type="PANTHER" id="PTHR36488:SF8">
    <property type="entry name" value="CASP-LIKE PROTEIN 1U1"/>
    <property type="match status" value="1"/>
</dbReference>
<comment type="subunit">
    <text evidence="3 8">Homodimer and heterodimers.</text>
</comment>
<keyword evidence="11" id="KW-1185">Reference proteome</keyword>
<dbReference type="InterPro" id="IPR044173">
    <property type="entry name" value="CASPL"/>
</dbReference>
<proteinExistence type="inferred from homology"/>
<evidence type="ECO:0000256" key="2">
    <source>
        <dbReference type="ARBA" id="ARBA00007651"/>
    </source>
</evidence>
<dbReference type="PANTHER" id="PTHR36488">
    <property type="entry name" value="CASP-LIKE PROTEIN 1U1"/>
    <property type="match status" value="1"/>
</dbReference>